<dbReference type="Gene3D" id="3.40.1620.10">
    <property type="entry name" value="YefM-like domain"/>
    <property type="match status" value="1"/>
</dbReference>
<dbReference type="NCBIfam" id="TIGR01552">
    <property type="entry name" value="phd_fam"/>
    <property type="match status" value="1"/>
</dbReference>
<dbReference type="RefSeq" id="WP_059750877.1">
    <property type="nucleotide sequence ID" value="NZ_LDUG01000002.1"/>
</dbReference>
<accession>A0A106BW40</accession>
<organism evidence="3 4">
    <name type="scientific">Thiobacillus denitrificans</name>
    <dbReference type="NCBI Taxonomy" id="36861"/>
    <lineage>
        <taxon>Bacteria</taxon>
        <taxon>Pseudomonadati</taxon>
        <taxon>Pseudomonadota</taxon>
        <taxon>Betaproteobacteria</taxon>
        <taxon>Nitrosomonadales</taxon>
        <taxon>Thiobacillaceae</taxon>
        <taxon>Thiobacillus</taxon>
    </lineage>
</organism>
<comment type="similarity">
    <text evidence="1 2">Belongs to the phD/YefM antitoxin family.</text>
</comment>
<keyword evidence="4" id="KW-1185">Reference proteome</keyword>
<evidence type="ECO:0000313" key="3">
    <source>
        <dbReference type="EMBL" id="KVW99699.1"/>
    </source>
</evidence>
<dbReference type="AlphaFoldDB" id="A0A106BW40"/>
<comment type="caution">
    <text evidence="3">The sequence shown here is derived from an EMBL/GenBank/DDBJ whole genome shotgun (WGS) entry which is preliminary data.</text>
</comment>
<protein>
    <recommendedName>
        <fullName evidence="2">Antitoxin</fullName>
    </recommendedName>
</protein>
<dbReference type="InterPro" id="IPR006442">
    <property type="entry name" value="Antitoxin_Phd/YefM"/>
</dbReference>
<dbReference type="PATRIC" id="fig|36861.3.peg.1158"/>
<evidence type="ECO:0000256" key="1">
    <source>
        <dbReference type="ARBA" id="ARBA00009981"/>
    </source>
</evidence>
<sequence>MKAIPVYEAKNRFSELIAAVERGDQVTITRRGVPVARLVAEAALVTDEAGQRQRVASALERLRRIRNGLALEGDLKAIARDGLD</sequence>
<dbReference type="EMBL" id="LDUG01000002">
    <property type="protein sequence ID" value="KVW99699.1"/>
    <property type="molecule type" value="Genomic_DNA"/>
</dbReference>
<dbReference type="Pfam" id="PF02604">
    <property type="entry name" value="PhdYeFM_antitox"/>
    <property type="match status" value="1"/>
</dbReference>
<dbReference type="Proteomes" id="UP000064243">
    <property type="component" value="Unassembled WGS sequence"/>
</dbReference>
<name>A0A106BW40_THIDE</name>
<gene>
    <name evidence="3" type="ORF">ABW22_00620</name>
</gene>
<evidence type="ECO:0000313" key="4">
    <source>
        <dbReference type="Proteomes" id="UP000064243"/>
    </source>
</evidence>
<dbReference type="InterPro" id="IPR036165">
    <property type="entry name" value="YefM-like_sf"/>
</dbReference>
<dbReference type="SUPFAM" id="SSF143120">
    <property type="entry name" value="YefM-like"/>
    <property type="match status" value="1"/>
</dbReference>
<comment type="function">
    <text evidence="2">Antitoxin component of a type II toxin-antitoxin (TA) system.</text>
</comment>
<evidence type="ECO:0000256" key="2">
    <source>
        <dbReference type="RuleBase" id="RU362080"/>
    </source>
</evidence>
<proteinExistence type="inferred from homology"/>
<dbReference type="OrthoDB" id="165038at2"/>
<reference evidence="3 4" key="1">
    <citation type="journal article" date="2015" name="Appl. Environ. Microbiol.">
        <title>Aerobic and Anaerobic Thiosulfate Oxidation by a Cold-Adapted, Subglacial Chemoautotroph.</title>
        <authorList>
            <person name="Harrold Z.R."/>
            <person name="Skidmore M.L."/>
            <person name="Hamilton T.L."/>
            <person name="Desch L."/>
            <person name="Amada K."/>
            <person name="van Gelder W."/>
            <person name="Glover K."/>
            <person name="Roden E.E."/>
            <person name="Boyd E.S."/>
        </authorList>
    </citation>
    <scope>NUCLEOTIDE SEQUENCE [LARGE SCALE GENOMIC DNA]</scope>
    <source>
        <strain evidence="3 4">RG</strain>
    </source>
</reference>